<dbReference type="EMBL" id="MAXA01000214">
    <property type="protein sequence ID" value="OHV28105.1"/>
    <property type="molecule type" value="Genomic_DNA"/>
</dbReference>
<keyword evidence="5" id="KW-1185">Reference proteome</keyword>
<evidence type="ECO:0000313" key="5">
    <source>
        <dbReference type="Proteomes" id="UP000179769"/>
    </source>
</evidence>
<dbReference type="Gene3D" id="3.40.50.620">
    <property type="entry name" value="HUPs"/>
    <property type="match status" value="2"/>
</dbReference>
<evidence type="ECO:0000259" key="3">
    <source>
        <dbReference type="Pfam" id="PF00582"/>
    </source>
</evidence>
<comment type="caution">
    <text evidence="4">The sequence shown here is derived from an EMBL/GenBank/DDBJ whole genome shotgun (WGS) entry which is preliminary data.</text>
</comment>
<dbReference type="AlphaFoldDB" id="A0A1S1Q4J2"/>
<dbReference type="InterPro" id="IPR006015">
    <property type="entry name" value="Universal_stress_UspA"/>
</dbReference>
<protein>
    <submittedName>
        <fullName evidence="4">Universal stress protein UspA</fullName>
    </submittedName>
</protein>
<dbReference type="PANTHER" id="PTHR46268">
    <property type="entry name" value="STRESS RESPONSE PROTEIN NHAX"/>
    <property type="match status" value="1"/>
</dbReference>
<feature type="domain" description="UspA" evidence="3">
    <location>
        <begin position="37"/>
        <end position="176"/>
    </location>
</feature>
<evidence type="ECO:0000313" key="4">
    <source>
        <dbReference type="EMBL" id="OHV28105.1"/>
    </source>
</evidence>
<sequence>MTDGAPTGTQADQTPERTGAPATERHSGPTVGTAADIVVGIDGSPGSAAALTWAAAEAGRRGLRVRAVLGSCADEQPAAVRRSADAIAGPHDEATLAFAASHLLHETISAAPIPAGLEVLEEVVDAPGAEALLTAGRDAAMIVVGARGRGLLHRLRLGSVSTSVAVHSPVPVVVARLPRSGDAGEPDADGLAGAGPVADGRLSPTSAPGQGPPHRRPVVVGVDGSPNSLAALRWAAVTAALRGAPLHVIHSWLAAVPLPLAETSGEIVQALEGQARAVLDESLEQVLGPIPGGEPGEPAEPGGTEPAVLRLAAPAPGSGEIDVCRQLVPASATRALLEASHDADLLVVGARGKGGFAELLLGSVSHQTMLHSAAPVAIIRA</sequence>
<dbReference type="PANTHER" id="PTHR46268:SF6">
    <property type="entry name" value="UNIVERSAL STRESS PROTEIN UP12"/>
    <property type="match status" value="1"/>
</dbReference>
<dbReference type="Pfam" id="PF00582">
    <property type="entry name" value="Usp"/>
    <property type="match status" value="2"/>
</dbReference>
<evidence type="ECO:0000256" key="1">
    <source>
        <dbReference type="ARBA" id="ARBA00008791"/>
    </source>
</evidence>
<proteinExistence type="inferred from homology"/>
<dbReference type="PRINTS" id="PR01438">
    <property type="entry name" value="UNVRSLSTRESS"/>
</dbReference>
<feature type="region of interest" description="Disordered" evidence="2">
    <location>
        <begin position="1"/>
        <end position="31"/>
    </location>
</feature>
<feature type="domain" description="UspA" evidence="3">
    <location>
        <begin position="215"/>
        <end position="380"/>
    </location>
</feature>
<dbReference type="RefSeq" id="WP_071063999.1">
    <property type="nucleotide sequence ID" value="NZ_MAXA01000214.1"/>
</dbReference>
<feature type="region of interest" description="Disordered" evidence="2">
    <location>
        <begin position="178"/>
        <end position="219"/>
    </location>
</feature>
<reference evidence="5" key="1">
    <citation type="submission" date="2016-07" db="EMBL/GenBank/DDBJ databases">
        <title>Frankia sp. NRRL B-16219 Genome sequencing.</title>
        <authorList>
            <person name="Ghodhbane-Gtari F."/>
            <person name="Swanson E."/>
            <person name="Gueddou A."/>
            <person name="Louati M."/>
            <person name="Nouioui I."/>
            <person name="Hezbri K."/>
            <person name="Abebe-Akele F."/>
            <person name="Simpson S."/>
            <person name="Morris K."/>
            <person name="Thomas K."/>
            <person name="Gtari M."/>
            <person name="Tisa L.S."/>
        </authorList>
    </citation>
    <scope>NUCLEOTIDE SEQUENCE [LARGE SCALE GENOMIC DNA]</scope>
    <source>
        <strain evidence="5">NRRL B-16219</strain>
    </source>
</reference>
<evidence type="ECO:0000256" key="2">
    <source>
        <dbReference type="SAM" id="MobiDB-lite"/>
    </source>
</evidence>
<dbReference type="InterPro" id="IPR006016">
    <property type="entry name" value="UspA"/>
</dbReference>
<gene>
    <name evidence="4" type="ORF">BBK14_18425</name>
</gene>
<organism evidence="4 5">
    <name type="scientific">Parafrankia soli</name>
    <dbReference type="NCBI Taxonomy" id="2599596"/>
    <lineage>
        <taxon>Bacteria</taxon>
        <taxon>Bacillati</taxon>
        <taxon>Actinomycetota</taxon>
        <taxon>Actinomycetes</taxon>
        <taxon>Frankiales</taxon>
        <taxon>Frankiaceae</taxon>
        <taxon>Parafrankia</taxon>
    </lineage>
</organism>
<name>A0A1S1Q4J2_9ACTN</name>
<dbReference type="InterPro" id="IPR014729">
    <property type="entry name" value="Rossmann-like_a/b/a_fold"/>
</dbReference>
<accession>A0A1S1Q4J2</accession>
<comment type="similarity">
    <text evidence="1">Belongs to the universal stress protein A family.</text>
</comment>
<dbReference type="Proteomes" id="UP000179769">
    <property type="component" value="Unassembled WGS sequence"/>
</dbReference>
<dbReference type="SUPFAM" id="SSF52402">
    <property type="entry name" value="Adenine nucleotide alpha hydrolases-like"/>
    <property type="match status" value="2"/>
</dbReference>
<dbReference type="OrthoDB" id="6174426at2"/>